<proteinExistence type="predicted"/>
<name>A0AAD4LLU5_9AGAM</name>
<dbReference type="SUPFAM" id="SSF50978">
    <property type="entry name" value="WD40 repeat-like"/>
    <property type="match status" value="1"/>
</dbReference>
<keyword evidence="3" id="KW-0677">Repeat</keyword>
<organism evidence="6 7">
    <name type="scientific">Lactarius akahatsu</name>
    <dbReference type="NCBI Taxonomy" id="416441"/>
    <lineage>
        <taxon>Eukaryota</taxon>
        <taxon>Fungi</taxon>
        <taxon>Dikarya</taxon>
        <taxon>Basidiomycota</taxon>
        <taxon>Agaricomycotina</taxon>
        <taxon>Agaricomycetes</taxon>
        <taxon>Russulales</taxon>
        <taxon>Russulaceae</taxon>
        <taxon>Lactarius</taxon>
    </lineage>
</organism>
<keyword evidence="2 5" id="KW-0853">WD repeat</keyword>
<dbReference type="Proteomes" id="UP001201163">
    <property type="component" value="Unassembled WGS sequence"/>
</dbReference>
<dbReference type="Pfam" id="PF00400">
    <property type="entry name" value="WD40"/>
    <property type="match status" value="1"/>
</dbReference>
<evidence type="ECO:0000256" key="2">
    <source>
        <dbReference type="ARBA" id="ARBA00022574"/>
    </source>
</evidence>
<evidence type="ECO:0000313" key="6">
    <source>
        <dbReference type="EMBL" id="KAH8996613.1"/>
    </source>
</evidence>
<dbReference type="SMART" id="SM00320">
    <property type="entry name" value="WD40"/>
    <property type="match status" value="5"/>
</dbReference>
<dbReference type="InterPro" id="IPR001680">
    <property type="entry name" value="WD40_rpt"/>
</dbReference>
<dbReference type="PROSITE" id="PS00678">
    <property type="entry name" value="WD_REPEATS_1"/>
    <property type="match status" value="1"/>
</dbReference>
<dbReference type="InterPro" id="IPR036322">
    <property type="entry name" value="WD40_repeat_dom_sf"/>
</dbReference>
<dbReference type="GO" id="GO:0000027">
    <property type="term" value="P:ribosomal large subunit assembly"/>
    <property type="evidence" value="ECO:0007669"/>
    <property type="project" value="TreeGrafter"/>
</dbReference>
<dbReference type="AlphaFoldDB" id="A0AAD4LLU5"/>
<evidence type="ECO:0000256" key="5">
    <source>
        <dbReference type="PROSITE-ProRule" id="PRU00221"/>
    </source>
</evidence>
<dbReference type="InterPro" id="IPR015943">
    <property type="entry name" value="WD40/YVTN_repeat-like_dom_sf"/>
</dbReference>
<dbReference type="PROSITE" id="PS50294">
    <property type="entry name" value="WD_REPEATS_REGION"/>
    <property type="match status" value="1"/>
</dbReference>
<evidence type="ECO:0000256" key="4">
    <source>
        <dbReference type="ARBA" id="ARBA00023242"/>
    </source>
</evidence>
<dbReference type="InterPro" id="IPR019775">
    <property type="entry name" value="WD40_repeat_CS"/>
</dbReference>
<dbReference type="PANTHER" id="PTHR19848:SF0">
    <property type="entry name" value="NOTCHLESS PROTEIN HOMOLOG 1"/>
    <property type="match status" value="1"/>
</dbReference>
<keyword evidence="7" id="KW-1185">Reference proteome</keyword>
<dbReference type="Gene3D" id="2.130.10.10">
    <property type="entry name" value="YVTN repeat-like/Quinoprotein amine dehydrogenase"/>
    <property type="match status" value="2"/>
</dbReference>
<accession>A0AAD4LLU5</accession>
<evidence type="ECO:0000256" key="3">
    <source>
        <dbReference type="ARBA" id="ARBA00022737"/>
    </source>
</evidence>
<dbReference type="PANTHER" id="PTHR19848">
    <property type="entry name" value="WD40 REPEAT PROTEIN"/>
    <property type="match status" value="1"/>
</dbReference>
<comment type="subcellular location">
    <subcellularLocation>
        <location evidence="1">Nucleus</location>
    </subcellularLocation>
</comment>
<dbReference type="PROSITE" id="PS50082">
    <property type="entry name" value="WD_REPEATS_2"/>
    <property type="match status" value="1"/>
</dbReference>
<dbReference type="EMBL" id="JAKELL010000008">
    <property type="protein sequence ID" value="KAH8996613.1"/>
    <property type="molecule type" value="Genomic_DNA"/>
</dbReference>
<dbReference type="GO" id="GO:0005730">
    <property type="term" value="C:nucleolus"/>
    <property type="evidence" value="ECO:0007669"/>
    <property type="project" value="TreeGrafter"/>
</dbReference>
<protein>
    <submittedName>
        <fullName evidence="6">WD40 repeat-like protein</fullName>
    </submittedName>
</protein>
<comment type="caution">
    <text evidence="6">The sequence shown here is derived from an EMBL/GenBank/DDBJ whole genome shotgun (WGS) entry which is preliminary data.</text>
</comment>
<feature type="repeat" description="WD" evidence="5">
    <location>
        <begin position="220"/>
        <end position="260"/>
    </location>
</feature>
<evidence type="ECO:0000256" key="1">
    <source>
        <dbReference type="ARBA" id="ARBA00004123"/>
    </source>
</evidence>
<evidence type="ECO:0000313" key="7">
    <source>
        <dbReference type="Proteomes" id="UP001201163"/>
    </source>
</evidence>
<reference evidence="6" key="1">
    <citation type="submission" date="2022-01" db="EMBL/GenBank/DDBJ databases">
        <title>Comparative genomics reveals a dynamic genome evolution in the ectomycorrhizal milk-cap (Lactarius) mushrooms.</title>
        <authorList>
            <consortium name="DOE Joint Genome Institute"/>
            <person name="Lebreton A."/>
            <person name="Tang N."/>
            <person name="Kuo A."/>
            <person name="LaButti K."/>
            <person name="Drula E."/>
            <person name="Barry K."/>
            <person name="Clum A."/>
            <person name="Lipzen A."/>
            <person name="Mousain D."/>
            <person name="Ng V."/>
            <person name="Wang R."/>
            <person name="Wang X."/>
            <person name="Dai Y."/>
            <person name="Henrissat B."/>
            <person name="Grigoriev I.V."/>
            <person name="Guerin-Laguette A."/>
            <person name="Yu F."/>
            <person name="Martin F.M."/>
        </authorList>
    </citation>
    <scope>NUCLEOTIDE SEQUENCE</scope>
    <source>
        <strain evidence="6">QP</strain>
    </source>
</reference>
<sequence length="422" mass="44282">MSQLAVPPPVTLPTATIQDNFTTVLSEVHAGIIPSESIWLSCYKDGEPSVHGKVAISLHEQDRDRIELTGVGGVELTRTSQFRYTARCSRLGIDSVEFISPTEVYADPSHSDERHPRQIPSFAVSDGLLATALLDGTVSIYDLPRSPPVAGRYPVPTTHAMQPIVSTKLHKSVINALEIISGTSPDPILASAGSDFIIHLTPLPVSSAGTSPALTPLLSLRGHTRPVTALFPCTNDALLSAGKDGSLRTWDIRSGAQKAMWAMEKPAVALAASAGDRSGIAWVALADGSVQSLDARESTPTPTTKLATGAAAARAIAVSGDGREIALGGADGTAVLFDVRGGAVRQRWRRGGAPIECVSFAPGGRVVIGGEDGLPHVIDRAGTGLHVSELVFGNIEAARALRVSEKFIYISGDGGVVRKYEL</sequence>
<gene>
    <name evidence="6" type="ORF">EDB92DRAFT_1507719</name>
</gene>
<keyword evidence="4" id="KW-0539">Nucleus</keyword>